<keyword evidence="1" id="KW-0472">Membrane</keyword>
<feature type="transmembrane region" description="Helical" evidence="1">
    <location>
        <begin position="345"/>
        <end position="369"/>
    </location>
</feature>
<dbReference type="Proteomes" id="UP000186804">
    <property type="component" value="Unassembled WGS sequence"/>
</dbReference>
<feature type="transmembrane region" description="Helical" evidence="1">
    <location>
        <begin position="6"/>
        <end position="29"/>
    </location>
</feature>
<gene>
    <name evidence="2" type="ORF">cand_004030</name>
</gene>
<comment type="caution">
    <text evidence="2">The sequence shown here is derived from an EMBL/GenBank/DDBJ whole genome shotgun (WGS) entry which is preliminary data.</text>
</comment>
<keyword evidence="1" id="KW-0812">Transmembrane</keyword>
<dbReference type="RefSeq" id="XP_067067407.1">
    <property type="nucleotide sequence ID" value="XM_067210647.1"/>
</dbReference>
<keyword evidence="1" id="KW-1133">Transmembrane helix</keyword>
<sequence length="404" mass="46269">MSVSYLSSTIYGLMTSFCNSIVPHGSFGFSKEGRRAEKFALCVRLAVWIPLYILVILLLLIFSKTGWFVTMIASTSMQPYFEAPSIMLCTLDPNEDSLVNSLRNQDFLMLEEIMSSNKTDVYILLRSQGYTGYSKALIRRCGMKCFCFDTSEVSYSCHNTDFMAQRLYGVYLLGTSQCNNKQEIRTPLTFSGRDNMDFLELWMFHHIKIEKSMVIKVGLYSPYLSYLYDGFPRNLSWNVMRFGDATIYLLRLTRINMEDFTFRSIIKTILSWSDRAIPQGYYTYNIQSGRLEGGTFNNLEFARESLISICSNIEISNYKSATVLHIEAASKFTREVHNIGQSMSLVVFIGWLIILIVLVNNVGVFHICFRRKQSTIDNKSGKIRLRVTGVVKAASCYLLSENHN</sequence>
<evidence type="ECO:0000256" key="1">
    <source>
        <dbReference type="SAM" id="Phobius"/>
    </source>
</evidence>
<reference evidence="2 3" key="1">
    <citation type="submission" date="2016-10" db="EMBL/GenBank/DDBJ databases">
        <title>Reductive evolution of mitochondrial metabolism and differential evolution of invasion-related proteins in Cryptosporidium.</title>
        <authorList>
            <person name="Liu S."/>
            <person name="Roellig D.M."/>
            <person name="Guo Y."/>
            <person name="Li N."/>
            <person name="Frace M.A."/>
            <person name="Tang K."/>
            <person name="Zhang L."/>
            <person name="Feng Y."/>
            <person name="Xiao L."/>
        </authorList>
    </citation>
    <scope>NUCLEOTIDE SEQUENCE [LARGE SCALE GENOMIC DNA]</scope>
    <source>
        <strain evidence="2">30847</strain>
    </source>
</reference>
<keyword evidence="3" id="KW-1185">Reference proteome</keyword>
<feature type="transmembrane region" description="Helical" evidence="1">
    <location>
        <begin position="41"/>
        <end position="62"/>
    </location>
</feature>
<dbReference type="EMBL" id="LRBS01000090">
    <property type="protein sequence ID" value="OII75137.1"/>
    <property type="molecule type" value="Genomic_DNA"/>
</dbReference>
<dbReference type="AlphaFoldDB" id="A0A1J4MLL5"/>
<evidence type="ECO:0000313" key="2">
    <source>
        <dbReference type="EMBL" id="OII75137.1"/>
    </source>
</evidence>
<proteinExistence type="predicted"/>
<protein>
    <submittedName>
        <fullName evidence="2">Uncharacterized protein</fullName>
    </submittedName>
</protein>
<organism evidence="2 3">
    <name type="scientific">Cryptosporidium andersoni</name>
    <dbReference type="NCBI Taxonomy" id="117008"/>
    <lineage>
        <taxon>Eukaryota</taxon>
        <taxon>Sar</taxon>
        <taxon>Alveolata</taxon>
        <taxon>Apicomplexa</taxon>
        <taxon>Conoidasida</taxon>
        <taxon>Coccidia</taxon>
        <taxon>Eucoccidiorida</taxon>
        <taxon>Eimeriorina</taxon>
        <taxon>Cryptosporidiidae</taxon>
        <taxon>Cryptosporidium</taxon>
    </lineage>
</organism>
<dbReference type="GeneID" id="92364588"/>
<dbReference type="VEuPathDB" id="CryptoDB:cand_004030"/>
<dbReference type="OrthoDB" id="339750at2759"/>
<evidence type="ECO:0000313" key="3">
    <source>
        <dbReference type="Proteomes" id="UP000186804"/>
    </source>
</evidence>
<name>A0A1J4MLL5_9CRYT</name>
<accession>A0A1J4MLL5</accession>